<comment type="caution">
    <text evidence="2">The sequence shown here is derived from an EMBL/GenBank/DDBJ whole genome shotgun (WGS) entry which is preliminary data.</text>
</comment>
<dbReference type="EMBL" id="JBHSBN010000029">
    <property type="protein sequence ID" value="MFC4109880.1"/>
    <property type="molecule type" value="Genomic_DNA"/>
</dbReference>
<organism evidence="2 3">
    <name type="scientific">Micromonospora zhanjiangensis</name>
    <dbReference type="NCBI Taxonomy" id="1522057"/>
    <lineage>
        <taxon>Bacteria</taxon>
        <taxon>Bacillati</taxon>
        <taxon>Actinomycetota</taxon>
        <taxon>Actinomycetes</taxon>
        <taxon>Micromonosporales</taxon>
        <taxon>Micromonosporaceae</taxon>
        <taxon>Micromonospora</taxon>
    </lineage>
</organism>
<accession>A0ABV8KVK7</accession>
<dbReference type="InterPro" id="IPR025337">
    <property type="entry name" value="Questin_oxidase-like"/>
</dbReference>
<keyword evidence="1" id="KW-0560">Oxidoreductase</keyword>
<dbReference type="RefSeq" id="WP_377551842.1">
    <property type="nucleotide sequence ID" value="NZ_JBHSBN010000029.1"/>
</dbReference>
<proteinExistence type="predicted"/>
<dbReference type="Pfam" id="PF14027">
    <property type="entry name" value="Questin_oxidase"/>
    <property type="match status" value="1"/>
</dbReference>
<evidence type="ECO:0000313" key="2">
    <source>
        <dbReference type="EMBL" id="MFC4109880.1"/>
    </source>
</evidence>
<sequence>MADSTIDEAYERISRTGPERAGWLSNHAPMAAESLVRAGRADLVHRWLDGYADRMEERPRGIARIAVDQWRDPLGDPVRTGDWLRYFERELADEPWRDVLVRWWPRLLPGIAAGATHGVIRVGHAVRALLDAETPARVTELGQGLAYWAARWQPLAPAGAGPYGSDDPRAALDAVPRVPDQRYGIRHRLAQLADLPDWPASAAAVPRAEQTDPAVRLAAVVDAAVLRVGTHGHGDTIMLVHSATAPNAVLRTLPALPRRLWPASLAAGWAATAAVTAAYAPAVGRPAPVAGPGLDPDSVLSRAVATGDPHAIKFADTAVDTFRRGGDRAALATAAQVATDLADD</sequence>
<evidence type="ECO:0000256" key="1">
    <source>
        <dbReference type="ARBA" id="ARBA00023002"/>
    </source>
</evidence>
<name>A0ABV8KVK7_9ACTN</name>
<gene>
    <name evidence="2" type="ORF">ACFOX0_28625</name>
</gene>
<evidence type="ECO:0000313" key="3">
    <source>
        <dbReference type="Proteomes" id="UP001595868"/>
    </source>
</evidence>
<protein>
    <submittedName>
        <fullName evidence="2">Questin oxidase family protein</fullName>
    </submittedName>
</protein>
<dbReference type="Proteomes" id="UP001595868">
    <property type="component" value="Unassembled WGS sequence"/>
</dbReference>
<keyword evidence="3" id="KW-1185">Reference proteome</keyword>
<reference evidence="3" key="1">
    <citation type="journal article" date="2019" name="Int. J. Syst. Evol. Microbiol.">
        <title>The Global Catalogue of Microorganisms (GCM) 10K type strain sequencing project: providing services to taxonomists for standard genome sequencing and annotation.</title>
        <authorList>
            <consortium name="The Broad Institute Genomics Platform"/>
            <consortium name="The Broad Institute Genome Sequencing Center for Infectious Disease"/>
            <person name="Wu L."/>
            <person name="Ma J."/>
        </authorList>
    </citation>
    <scope>NUCLEOTIDE SEQUENCE [LARGE SCALE GENOMIC DNA]</scope>
    <source>
        <strain evidence="3">2902at01</strain>
    </source>
</reference>